<comment type="catalytic activity">
    <reaction evidence="1">
        <text>(2S,3R)-3-hydroxybutane-1,2,3-tricarboxylate = 2-methyl-cis-aconitate + H2O</text>
        <dbReference type="Rhea" id="RHEA:17941"/>
        <dbReference type="ChEBI" id="CHEBI:15377"/>
        <dbReference type="ChEBI" id="CHEBI:57429"/>
        <dbReference type="ChEBI" id="CHEBI:57872"/>
        <dbReference type="EC" id="4.2.1.99"/>
    </reaction>
</comment>
<comment type="caution">
    <text evidence="14">The sequence shown here is derived from an EMBL/GenBank/DDBJ whole genome shotgun (WGS) entry which is preliminary data.</text>
</comment>
<evidence type="ECO:0000256" key="1">
    <source>
        <dbReference type="ARBA" id="ARBA00000118"/>
    </source>
</evidence>
<evidence type="ECO:0000256" key="6">
    <source>
        <dbReference type="ARBA" id="ARBA00022485"/>
    </source>
</evidence>
<dbReference type="NCBIfam" id="TIGR01341">
    <property type="entry name" value="aconitase_1"/>
    <property type="match status" value="1"/>
</dbReference>
<keyword evidence="11 14" id="KW-0456">Lyase</keyword>
<dbReference type="Pfam" id="PF00330">
    <property type="entry name" value="Aconitase"/>
    <property type="match status" value="1"/>
</dbReference>
<comment type="pathway">
    <text evidence="3">Carbohydrate metabolism; tricarboxylic acid cycle; isocitrate from oxaloacetate: step 2/2.</text>
</comment>
<keyword evidence="8 11" id="KW-0408">Iron</keyword>
<feature type="domain" description="Aconitase/3-isopropylmalate dehydratase large subunit alpha/beta/alpha" evidence="12">
    <location>
        <begin position="81"/>
        <end position="584"/>
    </location>
</feature>
<protein>
    <recommendedName>
        <fullName evidence="11">Aconitate hydratase</fullName>
        <shortName evidence="11">Aconitase</shortName>
        <ecNumber evidence="11">4.2.1.3</ecNumber>
    </recommendedName>
</protein>
<comment type="function">
    <text evidence="11">Catalyzes the isomerization of citrate to isocitrate via cis-aconitate.</text>
</comment>
<organism evidence="14 15">
    <name type="scientific">Rhodovulum visakhapatnamense</name>
    <dbReference type="NCBI Taxonomy" id="364297"/>
    <lineage>
        <taxon>Bacteria</taxon>
        <taxon>Pseudomonadati</taxon>
        <taxon>Pseudomonadota</taxon>
        <taxon>Alphaproteobacteria</taxon>
        <taxon>Rhodobacterales</taxon>
        <taxon>Paracoccaceae</taxon>
        <taxon>Rhodovulum</taxon>
    </lineage>
</organism>
<comment type="catalytic activity">
    <reaction evidence="10 11">
        <text>citrate = D-threo-isocitrate</text>
        <dbReference type="Rhea" id="RHEA:10336"/>
        <dbReference type="ChEBI" id="CHEBI:15562"/>
        <dbReference type="ChEBI" id="CHEBI:16947"/>
        <dbReference type="EC" id="4.2.1.3"/>
    </reaction>
</comment>
<dbReference type="EC" id="4.2.1.3" evidence="11"/>
<dbReference type="InterPro" id="IPR044137">
    <property type="entry name" value="AcnA_IRP_Swivel"/>
</dbReference>
<evidence type="ECO:0000256" key="7">
    <source>
        <dbReference type="ARBA" id="ARBA00022723"/>
    </source>
</evidence>
<dbReference type="Gene3D" id="6.10.190.10">
    <property type="match status" value="1"/>
</dbReference>
<keyword evidence="9 11" id="KW-0411">Iron-sulfur</keyword>
<sequence length="881" mass="95199">MPITVGQDTAKTRKTLSVGSASYAYYSIPAAEAAGLGDFGRLPAALKVVLENLLRFEDGKTVTVDDIKAFSDWAANGGKAAREIAYRPARVLMQDFTGVPAVVDLAAMRDGILGLGGNAQKINPLNPVDLVIDHSVMIDEFGNPRAFQMNVDREYERNIERYTFLKWGQKAFNNFRVVPPGTGICHQVNLEYLAQTVWTDTDQDGAEVAYPDTLVGTDSHTTMVNGLGVLGWGVGGIEAEAAMLGQPVSMLIPEVVGFKLTGSMVEGTTATDLVLKVVQMLRQKGVVGKFVEFYGEGLDHLPLADRSTIANMAPEYGATCGFFPVDEETLRYLTQTGRDKDRIALVEAYAKANGMWRDAGYDPVYTDTLHLDMGTVVPAISGPKRPQDHTPLDQAAEAFFRVVSDYRGKDESAEAHDMLAEAPAPDSASDPRKTAKVAGQDYELRDGSVVIASITSCTNTSNPYVMIGAGLVARKARELGLNRKPWVKTSLAPGSQVVSEYLEAAGLQEDLDAIGFNLVGYGCTTCIGNSGPLAEEISKAINDNDLIATSVLSGNRNFEGRISPDVRANYLASPPLVVAYAIAGDLNIDLTRDPIARDKDGKDVFLKDIWPSQAEIAELVEKTVTREAFQSKYADVFKGDEKWQAVETTDSETYDWPTSSTYVQNPPYFQGMGTEPGEITDLENARPLAILGDMVTTDHISPAGSFKDTTPAGKYLIERQVPVREFNSYGSRRGNHEVMMRGTFANIRIRNEMLSGVEGGYTLGPDGAETSIFEAAMAWQEKGVPLVVIGGIEYGAGSSRDWAAKGTALLGVKAVIAESFERIHRSNLVGMGVIPFEFTGGDTRKTLGLTGEERFSIKGLAGDLKPQAEVPCTIVYADGTE</sequence>
<dbReference type="SUPFAM" id="SSF53732">
    <property type="entry name" value="Aconitase iron-sulfur domain"/>
    <property type="match status" value="1"/>
</dbReference>
<comment type="cofactor">
    <cofactor evidence="2">
        <name>[4Fe-4S] cluster</name>
        <dbReference type="ChEBI" id="CHEBI:49883"/>
    </cofactor>
</comment>
<dbReference type="SUPFAM" id="SSF52016">
    <property type="entry name" value="LeuD/IlvD-like"/>
    <property type="match status" value="1"/>
</dbReference>
<feature type="domain" description="Aconitase A/isopropylmalate dehydratase small subunit swivel" evidence="13">
    <location>
        <begin position="714"/>
        <end position="839"/>
    </location>
</feature>
<dbReference type="CDD" id="cd01586">
    <property type="entry name" value="AcnA_IRP"/>
    <property type="match status" value="1"/>
</dbReference>
<gene>
    <name evidence="14" type="primary">acnA</name>
    <name evidence="14" type="ORF">JMJ92_16625</name>
</gene>
<comment type="similarity">
    <text evidence="5 11">Belongs to the aconitase/IPM isomerase family.</text>
</comment>
<proteinExistence type="inferred from homology"/>
<evidence type="ECO:0000259" key="12">
    <source>
        <dbReference type="Pfam" id="PF00330"/>
    </source>
</evidence>
<dbReference type="GO" id="GO:0003994">
    <property type="term" value="F:aconitate hydratase activity"/>
    <property type="evidence" value="ECO:0007669"/>
    <property type="project" value="UniProtKB-EC"/>
</dbReference>
<keyword evidence="7" id="KW-0479">Metal-binding</keyword>
<keyword evidence="15" id="KW-1185">Reference proteome</keyword>
<evidence type="ECO:0000259" key="13">
    <source>
        <dbReference type="Pfam" id="PF00694"/>
    </source>
</evidence>
<dbReference type="NCBIfam" id="NF009520">
    <property type="entry name" value="PRK12881.1"/>
    <property type="match status" value="1"/>
</dbReference>
<evidence type="ECO:0000256" key="3">
    <source>
        <dbReference type="ARBA" id="ARBA00004717"/>
    </source>
</evidence>
<dbReference type="RefSeq" id="WP_202299455.1">
    <property type="nucleotide sequence ID" value="NZ_JAESIL010000084.1"/>
</dbReference>
<dbReference type="PROSITE" id="PS01244">
    <property type="entry name" value="ACONITASE_2"/>
    <property type="match status" value="1"/>
</dbReference>
<evidence type="ECO:0000256" key="8">
    <source>
        <dbReference type="ARBA" id="ARBA00023004"/>
    </source>
</evidence>
<accession>A0ABS1RLK0</accession>
<dbReference type="EMBL" id="JAESIL010000084">
    <property type="protein sequence ID" value="MBL3579762.1"/>
    <property type="molecule type" value="Genomic_DNA"/>
</dbReference>
<feature type="non-terminal residue" evidence="14">
    <location>
        <position position="881"/>
    </location>
</feature>
<name>A0ABS1RLK0_9RHOB</name>
<dbReference type="InterPro" id="IPR015928">
    <property type="entry name" value="Aconitase/3IPM_dehydase_swvl"/>
</dbReference>
<evidence type="ECO:0000256" key="5">
    <source>
        <dbReference type="ARBA" id="ARBA00007185"/>
    </source>
</evidence>
<dbReference type="Proteomes" id="UP000635853">
    <property type="component" value="Unassembled WGS sequence"/>
</dbReference>
<dbReference type="Pfam" id="PF00694">
    <property type="entry name" value="Aconitase_C"/>
    <property type="match status" value="1"/>
</dbReference>
<dbReference type="InterPro" id="IPR001030">
    <property type="entry name" value="Acoase/IPM_deHydtase_lsu_aba"/>
</dbReference>
<dbReference type="Gene3D" id="3.20.19.10">
    <property type="entry name" value="Aconitase, domain 4"/>
    <property type="match status" value="1"/>
</dbReference>
<reference evidence="15" key="1">
    <citation type="submission" date="2021-01" db="EMBL/GenBank/DDBJ databases">
        <title>Draft genomes of Rhodovulum sulfidophilum.</title>
        <authorList>
            <person name="Guzman M.S."/>
        </authorList>
    </citation>
    <scope>NUCLEOTIDE SEQUENCE [LARGE SCALE GENOMIC DNA]</scope>
    <source>
        <strain evidence="15">AB19</strain>
    </source>
</reference>
<dbReference type="CDD" id="cd01580">
    <property type="entry name" value="AcnA_IRP_Swivel"/>
    <property type="match status" value="1"/>
</dbReference>
<evidence type="ECO:0000256" key="10">
    <source>
        <dbReference type="ARBA" id="ARBA00023501"/>
    </source>
</evidence>
<dbReference type="PANTHER" id="PTHR11670">
    <property type="entry name" value="ACONITASE/IRON-RESPONSIVE ELEMENT FAMILY MEMBER"/>
    <property type="match status" value="1"/>
</dbReference>
<dbReference type="InterPro" id="IPR015931">
    <property type="entry name" value="Acnase/IPM_dHydase_lsu_aba_1/3"/>
</dbReference>
<keyword evidence="6 11" id="KW-0004">4Fe-4S</keyword>
<dbReference type="InterPro" id="IPR018136">
    <property type="entry name" value="Aconitase_4Fe-4S_BS"/>
</dbReference>
<dbReference type="PROSITE" id="PS00450">
    <property type="entry name" value="ACONITASE_1"/>
    <property type="match status" value="1"/>
</dbReference>
<evidence type="ECO:0000256" key="11">
    <source>
        <dbReference type="RuleBase" id="RU361275"/>
    </source>
</evidence>
<dbReference type="Gene3D" id="3.30.499.10">
    <property type="entry name" value="Aconitase, domain 3"/>
    <property type="match status" value="2"/>
</dbReference>
<dbReference type="InterPro" id="IPR000573">
    <property type="entry name" value="AconitaseA/IPMdHydase_ssu_swvl"/>
</dbReference>
<evidence type="ECO:0000256" key="9">
    <source>
        <dbReference type="ARBA" id="ARBA00023014"/>
    </source>
</evidence>
<dbReference type="InterPro" id="IPR036008">
    <property type="entry name" value="Aconitase_4Fe-4S_dom"/>
</dbReference>
<evidence type="ECO:0000313" key="15">
    <source>
        <dbReference type="Proteomes" id="UP000635853"/>
    </source>
</evidence>
<evidence type="ECO:0000256" key="2">
    <source>
        <dbReference type="ARBA" id="ARBA00001966"/>
    </source>
</evidence>
<evidence type="ECO:0000313" key="14">
    <source>
        <dbReference type="EMBL" id="MBL3579762.1"/>
    </source>
</evidence>
<dbReference type="PRINTS" id="PR00415">
    <property type="entry name" value="ACONITASE"/>
</dbReference>
<dbReference type="NCBIfam" id="NF006757">
    <property type="entry name" value="PRK09277.1"/>
    <property type="match status" value="1"/>
</dbReference>
<comment type="pathway">
    <text evidence="4">Organic acid metabolism; propanoate degradation.</text>
</comment>
<evidence type="ECO:0000256" key="4">
    <source>
        <dbReference type="ARBA" id="ARBA00005026"/>
    </source>
</evidence>
<dbReference type="InterPro" id="IPR006249">
    <property type="entry name" value="Aconitase/IRP2"/>
</dbReference>